<evidence type="ECO:0000256" key="1">
    <source>
        <dbReference type="ARBA" id="ARBA00023186"/>
    </source>
</evidence>
<dbReference type="PANTHER" id="PTHR12651">
    <property type="entry name" value="26S PROTEASOME NON-ATPASE REGULATORY SUBUNIT 9"/>
    <property type="match status" value="1"/>
</dbReference>
<feature type="domain" description="PDZ" evidence="2">
    <location>
        <begin position="103"/>
        <end position="183"/>
    </location>
</feature>
<reference evidence="4" key="2">
    <citation type="submission" date="2025-08" db="UniProtKB">
        <authorList>
            <consortium name="RefSeq"/>
        </authorList>
    </citation>
    <scope>IDENTIFICATION</scope>
    <source>
        <tissue evidence="4">Leaf</tissue>
    </source>
</reference>
<dbReference type="FunFam" id="2.30.42.10:FF:000107">
    <property type="entry name" value="26S proteasome non-ATPase regulatory subunit 9"/>
    <property type="match status" value="1"/>
</dbReference>
<dbReference type="Pfam" id="PF18265">
    <property type="entry name" value="Nas2_N"/>
    <property type="match status" value="1"/>
</dbReference>
<dbReference type="InterPro" id="IPR035269">
    <property type="entry name" value="PSMD9"/>
</dbReference>
<dbReference type="GeneID" id="110796891"/>
<keyword evidence="1" id="KW-0143">Chaperone</keyword>
<dbReference type="Proteomes" id="UP000813463">
    <property type="component" value="Chromosome 5"/>
</dbReference>
<dbReference type="InterPro" id="IPR040815">
    <property type="entry name" value="Nas2_N"/>
</dbReference>
<name>A0A9R0K4X3_SPIOL</name>
<accession>A0A9R0K4X3</accession>
<dbReference type="InterPro" id="IPR036034">
    <property type="entry name" value="PDZ_sf"/>
</dbReference>
<dbReference type="GO" id="GO:0005737">
    <property type="term" value="C:cytoplasm"/>
    <property type="evidence" value="ECO:0000318"/>
    <property type="project" value="GO_Central"/>
</dbReference>
<proteinExistence type="predicted"/>
<organism evidence="3 4">
    <name type="scientific">Spinacia oleracea</name>
    <name type="common">Spinach</name>
    <dbReference type="NCBI Taxonomy" id="3562"/>
    <lineage>
        <taxon>Eukaryota</taxon>
        <taxon>Viridiplantae</taxon>
        <taxon>Streptophyta</taxon>
        <taxon>Embryophyta</taxon>
        <taxon>Tracheophyta</taxon>
        <taxon>Spermatophyta</taxon>
        <taxon>Magnoliopsida</taxon>
        <taxon>eudicotyledons</taxon>
        <taxon>Gunneridae</taxon>
        <taxon>Pentapetalae</taxon>
        <taxon>Caryophyllales</taxon>
        <taxon>Chenopodiaceae</taxon>
        <taxon>Chenopodioideae</taxon>
        <taxon>Anserineae</taxon>
        <taxon>Spinacia</taxon>
    </lineage>
</organism>
<dbReference type="PANTHER" id="PTHR12651:SF1">
    <property type="entry name" value="26S PROTEASOME NON-ATPASE REGULATORY SUBUNIT 9"/>
    <property type="match status" value="1"/>
</dbReference>
<dbReference type="KEGG" id="soe:110796891"/>
<dbReference type="GO" id="GO:0000502">
    <property type="term" value="C:proteasome complex"/>
    <property type="evidence" value="ECO:0007669"/>
    <property type="project" value="UniProtKB-KW"/>
</dbReference>
<gene>
    <name evidence="4" type="primary">LOC110796891</name>
</gene>
<keyword evidence="3" id="KW-1185">Reference proteome</keyword>
<dbReference type="SUPFAM" id="SSF50156">
    <property type="entry name" value="PDZ domain-like"/>
    <property type="match status" value="1"/>
</dbReference>
<dbReference type="Gene3D" id="2.30.42.10">
    <property type="match status" value="1"/>
</dbReference>
<protein>
    <submittedName>
        <fullName evidence="4">Uncharacterized protein isoform X1</fullName>
    </submittedName>
</protein>
<dbReference type="RefSeq" id="XP_021857670.1">
    <property type="nucleotide sequence ID" value="XM_022001978.2"/>
</dbReference>
<reference evidence="3" key="1">
    <citation type="journal article" date="2021" name="Nat. Commun.">
        <title>Genomic analyses provide insights into spinach domestication and the genetic basis of agronomic traits.</title>
        <authorList>
            <person name="Cai X."/>
            <person name="Sun X."/>
            <person name="Xu C."/>
            <person name="Sun H."/>
            <person name="Wang X."/>
            <person name="Ge C."/>
            <person name="Zhang Z."/>
            <person name="Wang Q."/>
            <person name="Fei Z."/>
            <person name="Jiao C."/>
            <person name="Wang Q."/>
        </authorList>
    </citation>
    <scope>NUCLEOTIDE SEQUENCE [LARGE SCALE GENOMIC DNA]</scope>
    <source>
        <strain evidence="3">cv. Varoflay</strain>
    </source>
</reference>
<evidence type="ECO:0000313" key="3">
    <source>
        <dbReference type="Proteomes" id="UP000813463"/>
    </source>
</evidence>
<dbReference type="GO" id="GO:0070682">
    <property type="term" value="P:proteasome regulatory particle assembly"/>
    <property type="evidence" value="ECO:0000318"/>
    <property type="project" value="GO_Central"/>
</dbReference>
<dbReference type="Gene3D" id="6.10.140.1710">
    <property type="match status" value="1"/>
</dbReference>
<evidence type="ECO:0000259" key="2">
    <source>
        <dbReference type="SMART" id="SM00228"/>
    </source>
</evidence>
<dbReference type="SMART" id="SM00228">
    <property type="entry name" value="PDZ"/>
    <property type="match status" value="1"/>
</dbReference>
<evidence type="ECO:0000313" key="4">
    <source>
        <dbReference type="RefSeq" id="XP_021857670.1"/>
    </source>
</evidence>
<dbReference type="GO" id="GO:0005634">
    <property type="term" value="C:nucleus"/>
    <property type="evidence" value="ECO:0000318"/>
    <property type="project" value="GO_Central"/>
</dbReference>
<dbReference type="AlphaFoldDB" id="A0A9R0K4X3"/>
<sequence>MVGTNLKEATVTQMDQRGAMESEMNAIIQRLCYSGGPGLSANLVDSEGFPRTDIDIPAVRADRQRLAELKIDHKDLTEKISQNIQLMHAAKLGPKFSTTTDSDNVGMRSTAVPADVHAISRLPFAVVDEIVEESPAAEDGLQLGDQLVKFGSVESGENLLSRLASEVQKNQGLATSVVVMRQGVLTSLHITPRTWRGNGLLGCHFKFL</sequence>
<dbReference type="InterPro" id="IPR001478">
    <property type="entry name" value="PDZ"/>
</dbReference>
<dbReference type="OrthoDB" id="72325at2759"/>